<dbReference type="PANTHER" id="PTHR12270">
    <property type="entry name" value="GLYCOSYLTRANSFERASE-RELATED"/>
    <property type="match status" value="1"/>
</dbReference>
<evidence type="ECO:0000313" key="7">
    <source>
        <dbReference type="EMBL" id="CAH1778799.1"/>
    </source>
</evidence>
<evidence type="ECO:0000256" key="5">
    <source>
        <dbReference type="ARBA" id="ARBA00023136"/>
    </source>
</evidence>
<evidence type="ECO:0000256" key="3">
    <source>
        <dbReference type="ARBA" id="ARBA00022968"/>
    </source>
</evidence>
<dbReference type="Proteomes" id="UP000749559">
    <property type="component" value="Unassembled WGS sequence"/>
</dbReference>
<dbReference type="GO" id="GO:0042285">
    <property type="term" value="F:xylosyltransferase activity"/>
    <property type="evidence" value="ECO:0007669"/>
    <property type="project" value="TreeGrafter"/>
</dbReference>
<evidence type="ECO:0000256" key="1">
    <source>
        <dbReference type="ARBA" id="ARBA00004606"/>
    </source>
</evidence>
<evidence type="ECO:0000256" key="4">
    <source>
        <dbReference type="ARBA" id="ARBA00022989"/>
    </source>
</evidence>
<keyword evidence="2" id="KW-0812">Transmembrane</keyword>
<comment type="caution">
    <text evidence="7">The sequence shown here is derived from an EMBL/GenBank/DDBJ whole genome shotgun (WGS) entry which is preliminary data.</text>
</comment>
<dbReference type="GO" id="GO:0016020">
    <property type="term" value="C:membrane"/>
    <property type="evidence" value="ECO:0007669"/>
    <property type="project" value="UniProtKB-SubCell"/>
</dbReference>
<proteinExistence type="predicted"/>
<evidence type="ECO:0000256" key="2">
    <source>
        <dbReference type="ARBA" id="ARBA00022692"/>
    </source>
</evidence>
<dbReference type="Pfam" id="PF13896">
    <property type="entry name" value="Glyco_transf_49"/>
    <property type="match status" value="1"/>
</dbReference>
<name>A0A8S4NCG9_OWEFU</name>
<comment type="subcellular location">
    <subcellularLocation>
        <location evidence="1">Membrane</location>
        <topology evidence="1">Single-pass type II membrane protein</topology>
    </subcellularLocation>
</comment>
<gene>
    <name evidence="7" type="ORF">OFUS_LOCUS5661</name>
</gene>
<evidence type="ECO:0000256" key="6">
    <source>
        <dbReference type="ARBA" id="ARBA00023180"/>
    </source>
</evidence>
<accession>A0A8S4NCG9</accession>
<keyword evidence="4" id="KW-1133">Transmembrane helix</keyword>
<dbReference type="GO" id="GO:0035269">
    <property type="term" value="P:protein O-linked glycosylation via mannose"/>
    <property type="evidence" value="ECO:0007669"/>
    <property type="project" value="TreeGrafter"/>
</dbReference>
<dbReference type="AlphaFoldDB" id="A0A8S4NCG9"/>
<reference evidence="7" key="1">
    <citation type="submission" date="2022-03" db="EMBL/GenBank/DDBJ databases">
        <authorList>
            <person name="Martin C."/>
        </authorList>
    </citation>
    <scope>NUCLEOTIDE SEQUENCE</scope>
</reference>
<evidence type="ECO:0000313" key="8">
    <source>
        <dbReference type="Proteomes" id="UP000749559"/>
    </source>
</evidence>
<organism evidence="7 8">
    <name type="scientific">Owenia fusiformis</name>
    <name type="common">Polychaete worm</name>
    <dbReference type="NCBI Taxonomy" id="6347"/>
    <lineage>
        <taxon>Eukaryota</taxon>
        <taxon>Metazoa</taxon>
        <taxon>Spiralia</taxon>
        <taxon>Lophotrochozoa</taxon>
        <taxon>Annelida</taxon>
        <taxon>Polychaeta</taxon>
        <taxon>Sedentaria</taxon>
        <taxon>Canalipalpata</taxon>
        <taxon>Sabellida</taxon>
        <taxon>Oweniida</taxon>
        <taxon>Oweniidae</taxon>
        <taxon>Owenia</taxon>
    </lineage>
</organism>
<keyword evidence="3" id="KW-0735">Signal-anchor</keyword>
<protein>
    <submittedName>
        <fullName evidence="7">Uncharacterized protein</fullName>
    </submittedName>
</protein>
<keyword evidence="8" id="KW-1185">Reference proteome</keyword>
<dbReference type="GO" id="GO:0015020">
    <property type="term" value="F:glucuronosyltransferase activity"/>
    <property type="evidence" value="ECO:0007669"/>
    <property type="project" value="TreeGrafter"/>
</dbReference>
<dbReference type="PANTHER" id="PTHR12270:SF52">
    <property type="entry name" value="GLYCOSYLTRANSFERASE-LIKE PROTEIN GNT13-RELATED"/>
    <property type="match status" value="1"/>
</dbReference>
<sequence>MASKRWGTKYLTPGYEKLCISFINQSKHLHPISWFARSCDYNIDPVDVTLLIQSGITRIRVLLKTLSHWSGPVSMSLWGSEEECQLMLDKINVALKDRWNVGIHLVIRPSGDKDVISYYPINYLRNTAFFGSFTSHVLTIDADFVPMSGSYSRIKARLYPYTEPNKSQVAFVIPAFEFDKSSLDLLPATKEEVKRMYRNGILVQFSDRRCPQCHNPTDYKRLLQTQEMYSVSWKWPYEPYVVLPRDTMPLYDERFLARHLNKIIYSLELCGKGYEFAVLPDVFIIHVLHDRVDTVARNIRCMDDLGFITTLKLLELYKHVIDPEIIREIKDSKIVYA</sequence>
<keyword evidence="6" id="KW-0325">Glycoprotein</keyword>
<dbReference type="OrthoDB" id="411524at2759"/>
<keyword evidence="5" id="KW-0472">Membrane</keyword>
<dbReference type="InterPro" id="IPR051292">
    <property type="entry name" value="Xyl/GlcA_transferase"/>
</dbReference>
<dbReference type="EMBL" id="CAIIXF020000003">
    <property type="protein sequence ID" value="CAH1778799.1"/>
    <property type="molecule type" value="Genomic_DNA"/>
</dbReference>